<dbReference type="PANTHER" id="PTHR14401">
    <property type="entry name" value="CENTROMERE PROTEIN K"/>
    <property type="match status" value="1"/>
</dbReference>
<gene>
    <name evidence="8" type="ORF">BKA55DRAFT_602476</name>
</gene>
<evidence type="ECO:0000256" key="2">
    <source>
        <dbReference type="ARBA" id="ARBA00004584"/>
    </source>
</evidence>
<dbReference type="PANTHER" id="PTHR14401:SF6">
    <property type="entry name" value="CENTROMERE PROTEIN K"/>
    <property type="match status" value="1"/>
</dbReference>
<proteinExistence type="inferred from homology"/>
<dbReference type="GO" id="GO:0051382">
    <property type="term" value="P:kinetochore assembly"/>
    <property type="evidence" value="ECO:0007669"/>
    <property type="project" value="InterPro"/>
</dbReference>
<dbReference type="AlphaFoldDB" id="A0A9P9R927"/>
<evidence type="ECO:0000256" key="4">
    <source>
        <dbReference type="ARBA" id="ARBA00022454"/>
    </source>
</evidence>
<keyword evidence="4" id="KW-0158">Chromosome</keyword>
<comment type="caution">
    <text evidence="8">The sequence shown here is derived from an EMBL/GenBank/DDBJ whole genome shotgun (WGS) entry which is preliminary data.</text>
</comment>
<dbReference type="InterPro" id="IPR020993">
    <property type="entry name" value="Centromere_CenpK"/>
</dbReference>
<evidence type="ECO:0000313" key="8">
    <source>
        <dbReference type="EMBL" id="KAH7270159.1"/>
    </source>
</evidence>
<dbReference type="GO" id="GO:0000775">
    <property type="term" value="C:chromosome, centromeric region"/>
    <property type="evidence" value="ECO:0007669"/>
    <property type="project" value="UniProtKB-SubCell"/>
</dbReference>
<evidence type="ECO:0000256" key="7">
    <source>
        <dbReference type="ARBA" id="ARBA00023328"/>
    </source>
</evidence>
<dbReference type="GO" id="GO:0000070">
    <property type="term" value="P:mitotic sister chromatid segregation"/>
    <property type="evidence" value="ECO:0007669"/>
    <property type="project" value="TreeGrafter"/>
</dbReference>
<keyword evidence="9" id="KW-1185">Reference proteome</keyword>
<dbReference type="EMBL" id="JAGMUX010000001">
    <property type="protein sequence ID" value="KAH7270159.1"/>
    <property type="molecule type" value="Genomic_DNA"/>
</dbReference>
<name>A0A9P9R927_FUSRE</name>
<comment type="subcellular location">
    <subcellularLocation>
        <location evidence="2">Chromosome</location>
        <location evidence="2">Centromere</location>
    </subcellularLocation>
    <subcellularLocation>
        <location evidence="1">Nucleus</location>
    </subcellularLocation>
</comment>
<dbReference type="GeneID" id="70226513"/>
<evidence type="ECO:0000256" key="5">
    <source>
        <dbReference type="ARBA" id="ARBA00023054"/>
    </source>
</evidence>
<evidence type="ECO:0000256" key="6">
    <source>
        <dbReference type="ARBA" id="ARBA00023242"/>
    </source>
</evidence>
<dbReference type="OrthoDB" id="9445768at2759"/>
<evidence type="ECO:0000256" key="1">
    <source>
        <dbReference type="ARBA" id="ARBA00004123"/>
    </source>
</evidence>
<keyword evidence="7" id="KW-0137">Centromere</keyword>
<evidence type="ECO:0000256" key="3">
    <source>
        <dbReference type="ARBA" id="ARBA00005795"/>
    </source>
</evidence>
<keyword evidence="5" id="KW-0175">Coiled coil</keyword>
<dbReference type="RefSeq" id="XP_046056927.1">
    <property type="nucleotide sequence ID" value="XM_046196559.1"/>
</dbReference>
<sequence>MDYRSQPTAAEEYTTIIDQTLRELQERVRHHENELEKLRSEQSQPSESVAGQARLIQAALKEVTESDPFLPSPGSLLPTLLAFRKTHQTIQESIAYLASQRVGHEQLSRQLEADEARLKDQNLLSDALTARIQLLRDEVDAGTHVTPQEGAKELLQELRTKKKSYDRETSKLMKVLLRFIDNHLAPMLAAEELGGPVVGDLIGIDGNDLAAGFNAQGKLRKPKDSADKEDKRQRRIDEIWGQATDGGTGRQDEITAAAAEMKQLTEELLNTLAEAHGNNSASYVQLSRESAAARFLVRSKVAQFHPRDATRLRLVDFGRDLEP</sequence>
<organism evidence="8 9">
    <name type="scientific">Fusarium redolens</name>
    <dbReference type="NCBI Taxonomy" id="48865"/>
    <lineage>
        <taxon>Eukaryota</taxon>
        <taxon>Fungi</taxon>
        <taxon>Dikarya</taxon>
        <taxon>Ascomycota</taxon>
        <taxon>Pezizomycotina</taxon>
        <taxon>Sordariomycetes</taxon>
        <taxon>Hypocreomycetidae</taxon>
        <taxon>Hypocreales</taxon>
        <taxon>Nectriaceae</taxon>
        <taxon>Fusarium</taxon>
        <taxon>Fusarium redolens species complex</taxon>
    </lineage>
</organism>
<evidence type="ECO:0000313" key="9">
    <source>
        <dbReference type="Proteomes" id="UP000720189"/>
    </source>
</evidence>
<dbReference type="Proteomes" id="UP000720189">
    <property type="component" value="Unassembled WGS sequence"/>
</dbReference>
<reference evidence="8" key="1">
    <citation type="journal article" date="2021" name="Nat. Commun.">
        <title>Genetic determinants of endophytism in the Arabidopsis root mycobiome.</title>
        <authorList>
            <person name="Mesny F."/>
            <person name="Miyauchi S."/>
            <person name="Thiergart T."/>
            <person name="Pickel B."/>
            <person name="Atanasova L."/>
            <person name="Karlsson M."/>
            <person name="Huettel B."/>
            <person name="Barry K.W."/>
            <person name="Haridas S."/>
            <person name="Chen C."/>
            <person name="Bauer D."/>
            <person name="Andreopoulos W."/>
            <person name="Pangilinan J."/>
            <person name="LaButti K."/>
            <person name="Riley R."/>
            <person name="Lipzen A."/>
            <person name="Clum A."/>
            <person name="Drula E."/>
            <person name="Henrissat B."/>
            <person name="Kohler A."/>
            <person name="Grigoriev I.V."/>
            <person name="Martin F.M."/>
            <person name="Hacquard S."/>
        </authorList>
    </citation>
    <scope>NUCLEOTIDE SEQUENCE</scope>
    <source>
        <strain evidence="8">MPI-CAGE-AT-0023</strain>
    </source>
</reference>
<comment type="similarity">
    <text evidence="3">Belongs to the CENP-K/MCM22 family.</text>
</comment>
<accession>A0A9P9R927</accession>
<keyword evidence="6" id="KW-0539">Nucleus</keyword>
<protein>
    <submittedName>
        <fullName evidence="8">Uncharacterized protein</fullName>
    </submittedName>
</protein>
<dbReference type="GO" id="GO:0005634">
    <property type="term" value="C:nucleus"/>
    <property type="evidence" value="ECO:0007669"/>
    <property type="project" value="UniProtKB-SubCell"/>
</dbReference>